<feature type="compositionally biased region" description="Basic residues" evidence="1">
    <location>
        <begin position="54"/>
        <end position="65"/>
    </location>
</feature>
<evidence type="ECO:0000256" key="1">
    <source>
        <dbReference type="SAM" id="MobiDB-lite"/>
    </source>
</evidence>
<feature type="compositionally biased region" description="Basic and acidic residues" evidence="1">
    <location>
        <begin position="83"/>
        <end position="96"/>
    </location>
</feature>
<evidence type="ECO:0000313" key="3">
    <source>
        <dbReference type="Proteomes" id="UP000743370"/>
    </source>
</evidence>
<organism evidence="2 3">
    <name type="scientific">Phaseolus angularis</name>
    <name type="common">Azuki bean</name>
    <name type="synonym">Vigna angularis</name>
    <dbReference type="NCBI Taxonomy" id="3914"/>
    <lineage>
        <taxon>Eukaryota</taxon>
        <taxon>Viridiplantae</taxon>
        <taxon>Streptophyta</taxon>
        <taxon>Embryophyta</taxon>
        <taxon>Tracheophyta</taxon>
        <taxon>Spermatophyta</taxon>
        <taxon>Magnoliopsida</taxon>
        <taxon>eudicotyledons</taxon>
        <taxon>Gunneridae</taxon>
        <taxon>Pentapetalae</taxon>
        <taxon>rosids</taxon>
        <taxon>fabids</taxon>
        <taxon>Fabales</taxon>
        <taxon>Fabaceae</taxon>
        <taxon>Papilionoideae</taxon>
        <taxon>50 kb inversion clade</taxon>
        <taxon>NPAAA clade</taxon>
        <taxon>indigoferoid/millettioid clade</taxon>
        <taxon>Phaseoleae</taxon>
        <taxon>Vigna</taxon>
    </lineage>
</organism>
<name>A0A8T0KHX3_PHAAN</name>
<dbReference type="Proteomes" id="UP000743370">
    <property type="component" value="Unassembled WGS sequence"/>
</dbReference>
<accession>A0A8T0KHX3</accession>
<feature type="region of interest" description="Disordered" evidence="1">
    <location>
        <begin position="23"/>
        <end position="96"/>
    </location>
</feature>
<evidence type="ECO:0000313" key="2">
    <source>
        <dbReference type="EMBL" id="KAG2398582.1"/>
    </source>
</evidence>
<reference evidence="2 3" key="1">
    <citation type="submission" date="2020-05" db="EMBL/GenBank/DDBJ databases">
        <title>Vigna angularis (adzuki bean) Var. LongXiaoDou No. 4 denovo assembly.</title>
        <authorList>
            <person name="Xiang H."/>
        </authorList>
    </citation>
    <scope>NUCLEOTIDE SEQUENCE [LARGE SCALE GENOMIC DNA]</scope>
    <source>
        <tissue evidence="2">Leaf</tissue>
    </source>
</reference>
<protein>
    <submittedName>
        <fullName evidence="2">Uncharacterized protein</fullName>
    </submittedName>
</protein>
<comment type="caution">
    <text evidence="2">The sequence shown here is derived from an EMBL/GenBank/DDBJ whole genome shotgun (WGS) entry which is preliminary data.</text>
</comment>
<sequence length="139" mass="15975">MPSRVRFLRQFANIFINLPHRHSNTTQHCKPSRLPPLRASFSRLPPPRASFSRQQRRLNHHRKGKTSIMEASSFSRSSSNPESRNHKDAETSHCRSIESRIASATVLPPPARAITVFLNLQRKTQSQKNPNEDWAKSNQ</sequence>
<gene>
    <name evidence="2" type="ORF">HKW66_Vig0089370</name>
</gene>
<proteinExistence type="predicted"/>
<feature type="compositionally biased region" description="Low complexity" evidence="1">
    <location>
        <begin position="67"/>
        <end position="82"/>
    </location>
</feature>
<dbReference type="EMBL" id="JABFOF010000004">
    <property type="protein sequence ID" value="KAG2398582.1"/>
    <property type="molecule type" value="Genomic_DNA"/>
</dbReference>
<dbReference type="AlphaFoldDB" id="A0A8T0KHX3"/>